<sequence>MAAGIVADISGDWGRVAELRHGLASRRRSVVWADDGDGSTCGGPYFFRPREIRVRERNQ</sequence>
<gene>
    <name evidence="1" type="ORF">PanWU01x14_078730</name>
</gene>
<reference evidence="2" key="1">
    <citation type="submission" date="2016-06" db="EMBL/GenBank/DDBJ databases">
        <title>Parallel loss of symbiosis genes in relatives of nitrogen-fixing non-legume Parasponia.</title>
        <authorList>
            <person name="Van Velzen R."/>
            <person name="Holmer R."/>
            <person name="Bu F."/>
            <person name="Rutten L."/>
            <person name="Van Zeijl A."/>
            <person name="Liu W."/>
            <person name="Santuari L."/>
            <person name="Cao Q."/>
            <person name="Sharma T."/>
            <person name="Shen D."/>
            <person name="Roswanjaya Y."/>
            <person name="Wardhani T."/>
            <person name="Kalhor M.S."/>
            <person name="Jansen J."/>
            <person name="Van den Hoogen J."/>
            <person name="Gungor B."/>
            <person name="Hartog M."/>
            <person name="Hontelez J."/>
            <person name="Verver J."/>
            <person name="Yang W.-C."/>
            <person name="Schijlen E."/>
            <person name="Repin R."/>
            <person name="Schilthuizen M."/>
            <person name="Schranz E."/>
            <person name="Heidstra R."/>
            <person name="Miyata K."/>
            <person name="Fedorova E."/>
            <person name="Kohlen W."/>
            <person name="Bisseling T."/>
            <person name="Smit S."/>
            <person name="Geurts R."/>
        </authorList>
    </citation>
    <scope>NUCLEOTIDE SEQUENCE [LARGE SCALE GENOMIC DNA]</scope>
    <source>
        <strain evidence="2">cv. WU1-14</strain>
    </source>
</reference>
<protein>
    <submittedName>
        <fullName evidence="1">Uncharacterized protein</fullName>
    </submittedName>
</protein>
<dbReference type="AlphaFoldDB" id="A0A2P5DC39"/>
<name>A0A2P5DC39_PARAD</name>
<accession>A0A2P5DC39</accession>
<organism evidence="1 2">
    <name type="scientific">Parasponia andersonii</name>
    <name type="common">Sponia andersonii</name>
    <dbReference type="NCBI Taxonomy" id="3476"/>
    <lineage>
        <taxon>Eukaryota</taxon>
        <taxon>Viridiplantae</taxon>
        <taxon>Streptophyta</taxon>
        <taxon>Embryophyta</taxon>
        <taxon>Tracheophyta</taxon>
        <taxon>Spermatophyta</taxon>
        <taxon>Magnoliopsida</taxon>
        <taxon>eudicotyledons</taxon>
        <taxon>Gunneridae</taxon>
        <taxon>Pentapetalae</taxon>
        <taxon>rosids</taxon>
        <taxon>fabids</taxon>
        <taxon>Rosales</taxon>
        <taxon>Cannabaceae</taxon>
        <taxon>Parasponia</taxon>
    </lineage>
</organism>
<comment type="caution">
    <text evidence="1">The sequence shown here is derived from an EMBL/GenBank/DDBJ whole genome shotgun (WGS) entry which is preliminary data.</text>
</comment>
<evidence type="ECO:0000313" key="1">
    <source>
        <dbReference type="EMBL" id="PON70847.1"/>
    </source>
</evidence>
<dbReference type="Proteomes" id="UP000237105">
    <property type="component" value="Unassembled WGS sequence"/>
</dbReference>
<keyword evidence="2" id="KW-1185">Reference proteome</keyword>
<dbReference type="EMBL" id="JXTB01000048">
    <property type="protein sequence ID" value="PON70847.1"/>
    <property type="molecule type" value="Genomic_DNA"/>
</dbReference>
<proteinExistence type="predicted"/>
<evidence type="ECO:0000313" key="2">
    <source>
        <dbReference type="Proteomes" id="UP000237105"/>
    </source>
</evidence>